<dbReference type="Pfam" id="PF00072">
    <property type="entry name" value="Response_reg"/>
    <property type="match status" value="1"/>
</dbReference>
<evidence type="ECO:0000256" key="4">
    <source>
        <dbReference type="ARBA" id="ARBA00024867"/>
    </source>
</evidence>
<dbReference type="SUPFAM" id="SSF143880">
    <property type="entry name" value="NE0471 N-terminal domain-like"/>
    <property type="match status" value="1"/>
</dbReference>
<dbReference type="PANTHER" id="PTHR45339:SF1">
    <property type="entry name" value="HYBRID SIGNAL TRANSDUCTION HISTIDINE KINASE J"/>
    <property type="match status" value="1"/>
</dbReference>
<keyword evidence="2 5" id="KW-0597">Phosphoprotein</keyword>
<evidence type="ECO:0000313" key="8">
    <source>
        <dbReference type="Proteomes" id="UP000539052"/>
    </source>
</evidence>
<dbReference type="InterPro" id="IPR001789">
    <property type="entry name" value="Sig_transdc_resp-reg_receiver"/>
</dbReference>
<evidence type="ECO:0000256" key="1">
    <source>
        <dbReference type="ARBA" id="ARBA00018672"/>
    </source>
</evidence>
<dbReference type="PANTHER" id="PTHR45339">
    <property type="entry name" value="HYBRID SIGNAL TRANSDUCTION HISTIDINE KINASE J"/>
    <property type="match status" value="1"/>
</dbReference>
<comment type="function">
    <text evidence="4">May play the central regulatory role in sporulation. It may be an element of the effector pathway responsible for the activation of sporulation genes in response to nutritional stress. Spo0A may act in concert with spo0H (a sigma factor) to control the expression of some genes that are critical to the sporulation process.</text>
</comment>
<protein>
    <recommendedName>
        <fullName evidence="1">Stage 0 sporulation protein A homolog</fullName>
    </recommendedName>
</protein>
<dbReference type="SUPFAM" id="SSF52172">
    <property type="entry name" value="CheY-like"/>
    <property type="match status" value="1"/>
</dbReference>
<proteinExistence type="predicted"/>
<dbReference type="Proteomes" id="UP000539052">
    <property type="component" value="Unassembled WGS sequence"/>
</dbReference>
<dbReference type="PROSITE" id="PS50110">
    <property type="entry name" value="RESPONSE_REGULATORY"/>
    <property type="match status" value="1"/>
</dbReference>
<feature type="domain" description="Response regulatory" evidence="6">
    <location>
        <begin position="2"/>
        <end position="128"/>
    </location>
</feature>
<evidence type="ECO:0000256" key="5">
    <source>
        <dbReference type="PROSITE-ProRule" id="PRU00169"/>
    </source>
</evidence>
<dbReference type="CDD" id="cd17546">
    <property type="entry name" value="REC_hyHK_CKI1_RcsC-like"/>
    <property type="match status" value="1"/>
</dbReference>
<reference evidence="7 8" key="1">
    <citation type="submission" date="2020-03" db="EMBL/GenBank/DDBJ databases">
        <title>Genome Sequence of industrial isolate, B5A.</title>
        <authorList>
            <person name="Sharma S."/>
            <person name="Patil P.B."/>
            <person name="Korpole S."/>
        </authorList>
    </citation>
    <scope>NUCLEOTIDE SEQUENCE [LARGE SCALE GENOMIC DNA]</scope>
    <source>
        <strain evidence="7 8">PI-S10-B5A</strain>
    </source>
</reference>
<gene>
    <name evidence="7" type="ORF">G9470_23925</name>
</gene>
<evidence type="ECO:0000313" key="7">
    <source>
        <dbReference type="EMBL" id="NNJ32814.1"/>
    </source>
</evidence>
<name>A0ABX1VXJ2_9FIRM</name>
<comment type="caution">
    <text evidence="7">The sequence shown here is derived from an EMBL/GenBank/DDBJ whole genome shotgun (WGS) entry which is preliminary data.</text>
</comment>
<evidence type="ECO:0000256" key="3">
    <source>
        <dbReference type="ARBA" id="ARBA00023012"/>
    </source>
</evidence>
<dbReference type="InterPro" id="IPR011006">
    <property type="entry name" value="CheY-like_superfamily"/>
</dbReference>
<evidence type="ECO:0000256" key="2">
    <source>
        <dbReference type="ARBA" id="ARBA00022553"/>
    </source>
</evidence>
<dbReference type="InterPro" id="IPR036782">
    <property type="entry name" value="NE0471-like_N"/>
</dbReference>
<sequence>MKILIAEDDLISRSFLSKFLSKYGDCDLVVDGLEALDAFLLALKDRAPYRLICLDIMMPKADGVKTLKAIRDLEKQYGVVPENRVKIIMTTALAEAQLVQTAFDYGCEAYATKPIDTQKLIEVLEKLGLIGETQEAEHEETGPDAECDKKSEFTTKQGMRKDTFLPKMTSKEDGYFKSVTALPDYRLEVIMGTGTIIHFNFCSRLDTSRFGRLRDEDLFKSVHTDGNYLIFEKAGKMPVKITASEFMDLALIDRRR</sequence>
<evidence type="ECO:0000259" key="6">
    <source>
        <dbReference type="PROSITE" id="PS50110"/>
    </source>
</evidence>
<feature type="modified residue" description="4-aspartylphosphate" evidence="5">
    <location>
        <position position="55"/>
    </location>
</feature>
<dbReference type="EMBL" id="JAAOXG010000068">
    <property type="protein sequence ID" value="NNJ32814.1"/>
    <property type="molecule type" value="Genomic_DNA"/>
</dbReference>
<organism evidence="7 8">
    <name type="scientific">Lacrimispora defluvii</name>
    <dbReference type="NCBI Taxonomy" id="2719233"/>
    <lineage>
        <taxon>Bacteria</taxon>
        <taxon>Bacillati</taxon>
        <taxon>Bacillota</taxon>
        <taxon>Clostridia</taxon>
        <taxon>Lachnospirales</taxon>
        <taxon>Lachnospiraceae</taxon>
        <taxon>Lacrimispora</taxon>
    </lineage>
</organism>
<dbReference type="SMART" id="SM00448">
    <property type="entry name" value="REC"/>
    <property type="match status" value="1"/>
</dbReference>
<accession>A0ABX1VXJ2</accession>
<dbReference type="RefSeq" id="WP_170823859.1">
    <property type="nucleotide sequence ID" value="NZ_JAAOXG010000068.1"/>
</dbReference>
<dbReference type="Gene3D" id="3.40.50.2300">
    <property type="match status" value="1"/>
</dbReference>
<keyword evidence="8" id="KW-1185">Reference proteome</keyword>
<keyword evidence="3" id="KW-0902">Two-component regulatory system</keyword>